<dbReference type="EMBL" id="JARYZI010000007">
    <property type="protein sequence ID" value="MDH8678798.1"/>
    <property type="molecule type" value="Genomic_DNA"/>
</dbReference>
<protein>
    <submittedName>
        <fullName evidence="5">Helix-turn-helix transcriptional regulator</fullName>
    </submittedName>
</protein>
<dbReference type="PROSITE" id="PS50043">
    <property type="entry name" value="HTH_LUXR_2"/>
    <property type="match status" value="1"/>
</dbReference>
<evidence type="ECO:0000256" key="1">
    <source>
        <dbReference type="ARBA" id="ARBA00023015"/>
    </source>
</evidence>
<dbReference type="Proteomes" id="UP001158045">
    <property type="component" value="Unassembled WGS sequence"/>
</dbReference>
<evidence type="ECO:0000259" key="4">
    <source>
        <dbReference type="PROSITE" id="PS50043"/>
    </source>
</evidence>
<dbReference type="PANTHER" id="PTHR44688:SF16">
    <property type="entry name" value="DNA-BINDING TRANSCRIPTIONAL ACTIVATOR DEVR_DOSR"/>
    <property type="match status" value="1"/>
</dbReference>
<gene>
    <name evidence="5" type="ORF">QE109_11600</name>
</gene>
<reference evidence="5 6" key="1">
    <citation type="submission" date="2023-04" db="EMBL/GenBank/DDBJ databases">
        <title>Fusibacter bizertensis strain WBS, isolated from littoral bottom sediments of the Arctic seas - biochemical and genomic analysis.</title>
        <authorList>
            <person name="Brioukhanov A.L."/>
        </authorList>
    </citation>
    <scope>NUCLEOTIDE SEQUENCE [LARGE SCALE GENOMIC DNA]</scope>
    <source>
        <strain evidence="5 6">WBS</strain>
    </source>
</reference>
<dbReference type="PANTHER" id="PTHR44688">
    <property type="entry name" value="DNA-BINDING TRANSCRIPTIONAL ACTIVATOR DEVR_DOSR"/>
    <property type="match status" value="1"/>
</dbReference>
<evidence type="ECO:0000313" key="6">
    <source>
        <dbReference type="Proteomes" id="UP001158045"/>
    </source>
</evidence>
<dbReference type="InterPro" id="IPR000792">
    <property type="entry name" value="Tscrpt_reg_LuxR_C"/>
</dbReference>
<dbReference type="SMART" id="SM00421">
    <property type="entry name" value="HTH_LUXR"/>
    <property type="match status" value="1"/>
</dbReference>
<dbReference type="SUPFAM" id="SSF48452">
    <property type="entry name" value="TPR-like"/>
    <property type="match status" value="1"/>
</dbReference>
<sequence>MNQKITALSNFVNQLDYTAIDLWFSDNHAFIFEPEYLIEIHQLLIGCDIDGLNSFTKLIRAWIGFIYGDNIEISLSMRSLQNTILKSPKEHSLYQGLLALCGEIYAIDREEKLQKGLMALNILGNDHESLFYGNANLTLGQIYSERNAFETAANYFEVAHQVFDTLGCQFLAVISDVNKLLNLYKLGEYRRVIEESERAQRRTSKFNVRQEKEDILSVYDLPIGMAMLELKKYDLAMTHLEVCKSSIDSLKMFHLHGLIEWMILKVYLNKKSFEALNQEIKHGRTTFSSLSSPLIEGIFDYYSLLYAYDAGEKIDPVIIERLSLLLEHQKHSLNFILVEMMLQLQYRDIVTFFTRRELEQLEKNVILYQFEPLKPLISQVFNKLSLELSDRELEILELVASGKTNDEIGKILFISTGTVKWHLNNIYSKLEVKNRIQALEKIKLLGTFS</sequence>
<dbReference type="PROSITE" id="PS00622">
    <property type="entry name" value="HTH_LUXR_1"/>
    <property type="match status" value="1"/>
</dbReference>
<accession>A0ABT6NEE8</accession>
<organism evidence="5 6">
    <name type="scientific">Fusibacter bizertensis</name>
    <dbReference type="NCBI Taxonomy" id="1488331"/>
    <lineage>
        <taxon>Bacteria</taxon>
        <taxon>Bacillati</taxon>
        <taxon>Bacillota</taxon>
        <taxon>Clostridia</taxon>
        <taxon>Eubacteriales</taxon>
        <taxon>Eubacteriales Family XII. Incertae Sedis</taxon>
        <taxon>Fusibacter</taxon>
    </lineage>
</organism>
<dbReference type="InterPro" id="IPR011990">
    <property type="entry name" value="TPR-like_helical_dom_sf"/>
</dbReference>
<dbReference type="PRINTS" id="PR00038">
    <property type="entry name" value="HTHLUXR"/>
</dbReference>
<keyword evidence="2" id="KW-0238">DNA-binding</keyword>
<keyword evidence="3" id="KW-0804">Transcription</keyword>
<dbReference type="InterPro" id="IPR036388">
    <property type="entry name" value="WH-like_DNA-bd_sf"/>
</dbReference>
<evidence type="ECO:0000313" key="5">
    <source>
        <dbReference type="EMBL" id="MDH8678798.1"/>
    </source>
</evidence>
<evidence type="ECO:0000256" key="2">
    <source>
        <dbReference type="ARBA" id="ARBA00023125"/>
    </source>
</evidence>
<evidence type="ECO:0000256" key="3">
    <source>
        <dbReference type="ARBA" id="ARBA00023163"/>
    </source>
</evidence>
<proteinExistence type="predicted"/>
<dbReference type="RefSeq" id="WP_281094688.1">
    <property type="nucleotide sequence ID" value="NZ_JARYZI010000007.1"/>
</dbReference>
<feature type="domain" description="HTH luxR-type" evidence="4">
    <location>
        <begin position="381"/>
        <end position="446"/>
    </location>
</feature>
<keyword evidence="6" id="KW-1185">Reference proteome</keyword>
<dbReference type="SUPFAM" id="SSF46894">
    <property type="entry name" value="C-terminal effector domain of the bipartite response regulators"/>
    <property type="match status" value="1"/>
</dbReference>
<keyword evidence="1" id="KW-0805">Transcription regulation</keyword>
<dbReference type="Pfam" id="PF00196">
    <property type="entry name" value="GerE"/>
    <property type="match status" value="1"/>
</dbReference>
<name>A0ABT6NEE8_9FIRM</name>
<dbReference type="CDD" id="cd06170">
    <property type="entry name" value="LuxR_C_like"/>
    <property type="match status" value="1"/>
</dbReference>
<comment type="caution">
    <text evidence="5">The sequence shown here is derived from an EMBL/GenBank/DDBJ whole genome shotgun (WGS) entry which is preliminary data.</text>
</comment>
<dbReference type="InterPro" id="IPR016032">
    <property type="entry name" value="Sig_transdc_resp-reg_C-effctor"/>
</dbReference>
<dbReference type="Gene3D" id="1.10.10.10">
    <property type="entry name" value="Winged helix-like DNA-binding domain superfamily/Winged helix DNA-binding domain"/>
    <property type="match status" value="1"/>
</dbReference>